<gene>
    <name evidence="6" type="ORF">SSP0437_LOCUS4422</name>
</gene>
<dbReference type="Pfam" id="PF04930">
    <property type="entry name" value="FUN14"/>
    <property type="match status" value="1"/>
</dbReference>
<keyword evidence="5" id="KW-0472">Membrane</keyword>
<organism evidence="6">
    <name type="scientific">Sexangularia sp. CB-2014</name>
    <dbReference type="NCBI Taxonomy" id="1486929"/>
    <lineage>
        <taxon>Eukaryota</taxon>
        <taxon>Amoebozoa</taxon>
        <taxon>Tubulinea</taxon>
        <taxon>Elardia</taxon>
        <taxon>Arcellinida</taxon>
        <taxon>Arcellinida incertae sedis</taxon>
        <taxon>Sexangularia</taxon>
    </lineage>
</organism>
<dbReference type="EMBL" id="HBGL01005784">
    <property type="protein sequence ID" value="CAD9293573.1"/>
    <property type="molecule type" value="Transcribed_RNA"/>
</dbReference>
<protein>
    <recommendedName>
        <fullName evidence="7">FUN14 domain-containing protein</fullName>
    </recommendedName>
</protein>
<comment type="subcellular location">
    <subcellularLocation>
        <location evidence="1">Membrane</location>
    </subcellularLocation>
</comment>
<evidence type="ECO:0000256" key="4">
    <source>
        <dbReference type="ARBA" id="ARBA00022989"/>
    </source>
</evidence>
<sequence length="168" mass="18351">MVFRRLATSAGALGLSSVALHHLSQRPSFARSFDGPRVVVADSRVPAASSSPAVVRVRVDEEEVAARQLSAVTRLGLGGALGAACGYMAQKSLRFLAIVVGLEFAFLQWADYTHLITINWRLISSSSASFFSRDGQQRFWSGILRFLTRDLPFKSAFIGAFVLGFRVR</sequence>
<keyword evidence="4" id="KW-1133">Transmembrane helix</keyword>
<evidence type="ECO:0000256" key="3">
    <source>
        <dbReference type="ARBA" id="ARBA00022692"/>
    </source>
</evidence>
<dbReference type="PANTHER" id="PTHR21346:SF10">
    <property type="entry name" value="TRANSMEMBRANE PROTEIN"/>
    <property type="match status" value="1"/>
</dbReference>
<evidence type="ECO:0000256" key="1">
    <source>
        <dbReference type="ARBA" id="ARBA00004370"/>
    </source>
</evidence>
<evidence type="ECO:0000256" key="5">
    <source>
        <dbReference type="ARBA" id="ARBA00023136"/>
    </source>
</evidence>
<comment type="similarity">
    <text evidence="2">Belongs to the FUN14 family.</text>
</comment>
<evidence type="ECO:0008006" key="7">
    <source>
        <dbReference type="Google" id="ProtNLM"/>
    </source>
</evidence>
<name>A0A7S1YDV1_9EUKA</name>
<proteinExistence type="inferred from homology"/>
<dbReference type="GO" id="GO:0016020">
    <property type="term" value="C:membrane"/>
    <property type="evidence" value="ECO:0007669"/>
    <property type="project" value="UniProtKB-SubCell"/>
</dbReference>
<keyword evidence="3" id="KW-0812">Transmembrane</keyword>
<evidence type="ECO:0000256" key="2">
    <source>
        <dbReference type="ARBA" id="ARBA00009160"/>
    </source>
</evidence>
<accession>A0A7S1YDV1</accession>
<dbReference type="InterPro" id="IPR007014">
    <property type="entry name" value="FUN14"/>
</dbReference>
<evidence type="ECO:0000313" key="6">
    <source>
        <dbReference type="EMBL" id="CAD9293573.1"/>
    </source>
</evidence>
<dbReference type="AlphaFoldDB" id="A0A7S1YDV1"/>
<reference evidence="6" key="1">
    <citation type="submission" date="2021-01" db="EMBL/GenBank/DDBJ databases">
        <authorList>
            <person name="Corre E."/>
            <person name="Pelletier E."/>
            <person name="Niang G."/>
            <person name="Scheremetjew M."/>
            <person name="Finn R."/>
            <person name="Kale V."/>
            <person name="Holt S."/>
            <person name="Cochrane G."/>
            <person name="Meng A."/>
            <person name="Brown T."/>
            <person name="Cohen L."/>
        </authorList>
    </citation>
    <scope>NUCLEOTIDE SEQUENCE</scope>
    <source>
        <strain evidence="6">ATCC 50979</strain>
    </source>
</reference>
<dbReference type="PANTHER" id="PTHR21346">
    <property type="entry name" value="FUN14 DOMAIN CONTAINING"/>
    <property type="match status" value="1"/>
</dbReference>